<dbReference type="PROSITE" id="PS50082">
    <property type="entry name" value="WD_REPEATS_2"/>
    <property type="match status" value="1"/>
</dbReference>
<dbReference type="Pfam" id="PF00400">
    <property type="entry name" value="WD40"/>
    <property type="match status" value="2"/>
</dbReference>
<evidence type="ECO:0000256" key="4">
    <source>
        <dbReference type="RuleBase" id="RU280818"/>
    </source>
</evidence>
<dbReference type="PANTHER" id="PTHR10856:SF20">
    <property type="entry name" value="CORONIN-7"/>
    <property type="match status" value="1"/>
</dbReference>
<feature type="repeat" description="WD" evidence="3">
    <location>
        <begin position="231"/>
        <end position="263"/>
    </location>
</feature>
<keyword evidence="3 4" id="KW-0853">WD repeat</keyword>
<dbReference type="AlphaFoldDB" id="A0A8J6DFJ2"/>
<name>A0A8J6DFJ2_GALPY</name>
<comment type="function">
    <text evidence="2">F-actin regulator involved in anterograde Golgi to endosome transport: upon ubiquitination via 'Lys-33'-linked ubiquitin chains by the BCR(KLHL20) E3 ubiquitin ligase complex, interacts with EPS15 and localizes to the trans-Golgi network, where it promotes actin polymerization, thereby facilitating post-Golgi trafficking. May play a role in the maintenance of the Golgi apparatus morphology.</text>
</comment>
<dbReference type="PANTHER" id="PTHR10856">
    <property type="entry name" value="CORONIN"/>
    <property type="match status" value="1"/>
</dbReference>
<evidence type="ECO:0000313" key="6">
    <source>
        <dbReference type="EMBL" id="KAG8506484.1"/>
    </source>
</evidence>
<comment type="similarity">
    <text evidence="1 4">Belongs to the WD repeat coronin family.</text>
</comment>
<dbReference type="SUPFAM" id="SSF50978">
    <property type="entry name" value="WD40 repeat-like"/>
    <property type="match status" value="1"/>
</dbReference>
<evidence type="ECO:0000313" key="7">
    <source>
        <dbReference type="Proteomes" id="UP000700334"/>
    </source>
</evidence>
<dbReference type="InterPro" id="IPR036322">
    <property type="entry name" value="WD40_repeat_dom_sf"/>
</dbReference>
<dbReference type="InterPro" id="IPR001680">
    <property type="entry name" value="WD40_rpt"/>
</dbReference>
<reference evidence="6" key="1">
    <citation type="journal article" date="2021" name="Evol. Appl.">
        <title>The genome of the Pyrenean desman and the effects of bottlenecks and inbreeding on the genomic landscape of an endangered species.</title>
        <authorList>
            <person name="Escoda L."/>
            <person name="Castresana J."/>
        </authorList>
    </citation>
    <scope>NUCLEOTIDE SEQUENCE</scope>
    <source>
        <strain evidence="6">IBE-C5619</strain>
    </source>
</reference>
<dbReference type="InterPro" id="IPR015943">
    <property type="entry name" value="WD40/YVTN_repeat-like_dom_sf"/>
</dbReference>
<accession>A0A8J6DFJ2</accession>
<feature type="compositionally biased region" description="Polar residues" evidence="5">
    <location>
        <begin position="300"/>
        <end position="310"/>
    </location>
</feature>
<protein>
    <recommendedName>
        <fullName evidence="4">Coronin</fullName>
    </recommendedName>
</protein>
<dbReference type="Proteomes" id="UP000700334">
    <property type="component" value="Unassembled WGS sequence"/>
</dbReference>
<evidence type="ECO:0000256" key="3">
    <source>
        <dbReference type="PROSITE-ProRule" id="PRU00221"/>
    </source>
</evidence>
<feature type="region of interest" description="Disordered" evidence="5">
    <location>
        <begin position="264"/>
        <end position="310"/>
    </location>
</feature>
<evidence type="ECO:0000256" key="1">
    <source>
        <dbReference type="ARBA" id="ARBA00009482"/>
    </source>
</evidence>
<feature type="non-terminal residue" evidence="6">
    <location>
        <position position="310"/>
    </location>
</feature>
<gene>
    <name evidence="6" type="ORF">J0S82_010401</name>
</gene>
<dbReference type="SMART" id="SM00320">
    <property type="entry name" value="WD40"/>
    <property type="match status" value="3"/>
</dbReference>
<evidence type="ECO:0000256" key="5">
    <source>
        <dbReference type="SAM" id="MobiDB-lite"/>
    </source>
</evidence>
<proteinExistence type="inferred from homology"/>
<sequence>HKQPPPPPQRTAQAAGAPGFASGLSLLKAFSHWLEQGLKGALGPYRLRLLLRALCVFCGAGWISDVRAGTAPSYGNQIKSSCSLIAFNSDRAGVLGIVPLDGQGEHKGHVTHLGCHSGVVSAARGLGEAWTQLTALPPPDLVTDLDFSPFDDFLLATGSADRTVSERLVKVWRLPLPGQAPPPQAGLVLGPEAAQVEVLQFHPAADGVLVSAAGRAVKVWDLARQQPLSELEAHGDLVQAAVWSRDGALVGTACKDKQLRIFDPRAQPKATQGSASPCLPRARGPTRTAGKAGWRGRAPRSTSCPPDSTR</sequence>
<dbReference type="OrthoDB" id="1850764at2759"/>
<keyword evidence="4" id="KW-0677">Repeat</keyword>
<dbReference type="InterPro" id="IPR015505">
    <property type="entry name" value="Coronin"/>
</dbReference>
<comment type="caution">
    <text evidence="6">The sequence shown here is derived from an EMBL/GenBank/DDBJ whole genome shotgun (WGS) entry which is preliminary data.</text>
</comment>
<dbReference type="Gene3D" id="2.130.10.10">
    <property type="entry name" value="YVTN repeat-like/Quinoprotein amine dehydrogenase"/>
    <property type="match status" value="1"/>
</dbReference>
<keyword evidence="7" id="KW-1185">Reference proteome</keyword>
<organism evidence="6 7">
    <name type="scientific">Galemys pyrenaicus</name>
    <name type="common">Iberian desman</name>
    <name type="synonym">Pyrenean desman</name>
    <dbReference type="NCBI Taxonomy" id="202257"/>
    <lineage>
        <taxon>Eukaryota</taxon>
        <taxon>Metazoa</taxon>
        <taxon>Chordata</taxon>
        <taxon>Craniata</taxon>
        <taxon>Vertebrata</taxon>
        <taxon>Euteleostomi</taxon>
        <taxon>Mammalia</taxon>
        <taxon>Eutheria</taxon>
        <taxon>Laurasiatheria</taxon>
        <taxon>Eulipotyphla</taxon>
        <taxon>Talpidae</taxon>
        <taxon>Galemys</taxon>
    </lineage>
</organism>
<dbReference type="EMBL" id="JAGFMF010012160">
    <property type="protein sequence ID" value="KAG8506484.1"/>
    <property type="molecule type" value="Genomic_DNA"/>
</dbReference>
<evidence type="ECO:0000256" key="2">
    <source>
        <dbReference type="ARBA" id="ARBA00024838"/>
    </source>
</evidence>